<evidence type="ECO:0000256" key="2">
    <source>
        <dbReference type="SAM" id="MobiDB-lite"/>
    </source>
</evidence>
<organism evidence="3 4">
    <name type="scientific">Morella rubra</name>
    <name type="common">Chinese bayberry</name>
    <dbReference type="NCBI Taxonomy" id="262757"/>
    <lineage>
        <taxon>Eukaryota</taxon>
        <taxon>Viridiplantae</taxon>
        <taxon>Streptophyta</taxon>
        <taxon>Embryophyta</taxon>
        <taxon>Tracheophyta</taxon>
        <taxon>Spermatophyta</taxon>
        <taxon>Magnoliopsida</taxon>
        <taxon>eudicotyledons</taxon>
        <taxon>Gunneridae</taxon>
        <taxon>Pentapetalae</taxon>
        <taxon>rosids</taxon>
        <taxon>fabids</taxon>
        <taxon>Fagales</taxon>
        <taxon>Myricaceae</taxon>
        <taxon>Morella</taxon>
    </lineage>
</organism>
<accession>A0A6A1WPG2</accession>
<feature type="coiled-coil region" evidence="1">
    <location>
        <begin position="187"/>
        <end position="214"/>
    </location>
</feature>
<feature type="region of interest" description="Disordered" evidence="2">
    <location>
        <begin position="33"/>
        <end position="57"/>
    </location>
</feature>
<sequence>MTLRQTLSKLLRQLIGGKKDRHQLLSVGEVGHVGTTSTLTTPSGGREDGGQDYDDGTSNHNRMHAYFKKFLSKEAALLKPYLIPRKNSGRSYAICSPAKHLCEQNKKNRSKLTVNHTAGSRSFQRTRACMKNQESGEINPAELYKKNYTNKDGIWTLEGVREIYEQMDALQCHCDLEGKTYTEIEIILSQEKSIHRLNELVRNLRAQLQQCRDNNGTTDDNVSPLTEHVIELERLQILGN</sequence>
<dbReference type="EMBL" id="RXIC02000019">
    <property type="protein sequence ID" value="KAB1227161.1"/>
    <property type="molecule type" value="Genomic_DNA"/>
</dbReference>
<dbReference type="InterPro" id="IPR004252">
    <property type="entry name" value="Probable_transposase_24"/>
</dbReference>
<dbReference type="Proteomes" id="UP000516437">
    <property type="component" value="Chromosome 1"/>
</dbReference>
<gene>
    <name evidence="3" type="ORF">CJ030_MR1G027726</name>
</gene>
<comment type="caution">
    <text evidence="3">The sequence shown here is derived from an EMBL/GenBank/DDBJ whole genome shotgun (WGS) entry which is preliminary data.</text>
</comment>
<proteinExistence type="predicted"/>
<evidence type="ECO:0000313" key="4">
    <source>
        <dbReference type="Proteomes" id="UP000516437"/>
    </source>
</evidence>
<keyword evidence="4" id="KW-1185">Reference proteome</keyword>
<name>A0A6A1WPG2_9ROSI</name>
<dbReference type="OrthoDB" id="1921870at2759"/>
<protein>
    <submittedName>
        <fullName evidence="3">Uncharacterized protein</fullName>
    </submittedName>
</protein>
<evidence type="ECO:0000313" key="3">
    <source>
        <dbReference type="EMBL" id="KAB1227161.1"/>
    </source>
</evidence>
<dbReference type="Pfam" id="PF03004">
    <property type="entry name" value="Transposase_24"/>
    <property type="match status" value="1"/>
</dbReference>
<dbReference type="AlphaFoldDB" id="A0A6A1WPG2"/>
<evidence type="ECO:0000256" key="1">
    <source>
        <dbReference type="SAM" id="Coils"/>
    </source>
</evidence>
<dbReference type="PANTHER" id="PTHR34564:SF3">
    <property type="entry name" value="PEPTIDYL-PROLYL CIS-TRANS ISOMERASE G"/>
    <property type="match status" value="1"/>
</dbReference>
<dbReference type="PANTHER" id="PTHR34564">
    <property type="entry name" value="PEPTIDYL-PROLYL CIS-TRANS ISOMERASE G"/>
    <property type="match status" value="1"/>
</dbReference>
<keyword evidence="1" id="KW-0175">Coiled coil</keyword>
<reference evidence="3 4" key="1">
    <citation type="journal article" date="2019" name="Plant Biotechnol. J.">
        <title>The red bayberry genome and genetic basis of sex determination.</title>
        <authorList>
            <person name="Jia H.M."/>
            <person name="Jia H.J."/>
            <person name="Cai Q.L."/>
            <person name="Wang Y."/>
            <person name="Zhao H.B."/>
            <person name="Yang W.F."/>
            <person name="Wang G.Y."/>
            <person name="Li Y.H."/>
            <person name="Zhan D.L."/>
            <person name="Shen Y.T."/>
            <person name="Niu Q.F."/>
            <person name="Chang L."/>
            <person name="Qiu J."/>
            <person name="Zhao L."/>
            <person name="Xie H.B."/>
            <person name="Fu W.Y."/>
            <person name="Jin J."/>
            <person name="Li X.W."/>
            <person name="Jiao Y."/>
            <person name="Zhou C.C."/>
            <person name="Tu T."/>
            <person name="Chai C.Y."/>
            <person name="Gao J.L."/>
            <person name="Fan L.J."/>
            <person name="van de Weg E."/>
            <person name="Wang J.Y."/>
            <person name="Gao Z.S."/>
        </authorList>
    </citation>
    <scope>NUCLEOTIDE SEQUENCE [LARGE SCALE GENOMIC DNA]</scope>
    <source>
        <tissue evidence="3">Leaves</tissue>
    </source>
</reference>
<feature type="compositionally biased region" description="Low complexity" evidence="2">
    <location>
        <begin position="34"/>
        <end position="44"/>
    </location>
</feature>